<organism evidence="1 2">
    <name type="scientific">Nesidiocoris tenuis</name>
    <dbReference type="NCBI Taxonomy" id="355587"/>
    <lineage>
        <taxon>Eukaryota</taxon>
        <taxon>Metazoa</taxon>
        <taxon>Ecdysozoa</taxon>
        <taxon>Arthropoda</taxon>
        <taxon>Hexapoda</taxon>
        <taxon>Insecta</taxon>
        <taxon>Pterygota</taxon>
        <taxon>Neoptera</taxon>
        <taxon>Paraneoptera</taxon>
        <taxon>Hemiptera</taxon>
        <taxon>Heteroptera</taxon>
        <taxon>Panheteroptera</taxon>
        <taxon>Cimicomorpha</taxon>
        <taxon>Miridae</taxon>
        <taxon>Dicyphina</taxon>
        <taxon>Nesidiocoris</taxon>
    </lineage>
</organism>
<dbReference type="EMBL" id="CADCXU010010449">
    <property type="protein sequence ID" value="CAB0001213.1"/>
    <property type="molecule type" value="Genomic_DNA"/>
</dbReference>
<keyword evidence="2" id="KW-1185">Reference proteome</keyword>
<gene>
    <name evidence="1" type="ORF">NTEN_LOCUS7000</name>
</gene>
<name>A0A6H5GDP5_9HEMI</name>
<accession>A0A6H5GDP5</accession>
<evidence type="ECO:0000313" key="2">
    <source>
        <dbReference type="Proteomes" id="UP000479000"/>
    </source>
</evidence>
<dbReference type="Proteomes" id="UP000479000">
    <property type="component" value="Unassembled WGS sequence"/>
</dbReference>
<proteinExistence type="predicted"/>
<evidence type="ECO:0000313" key="1">
    <source>
        <dbReference type="EMBL" id="CAB0001213.1"/>
    </source>
</evidence>
<reference evidence="1 2" key="1">
    <citation type="submission" date="2020-02" db="EMBL/GenBank/DDBJ databases">
        <authorList>
            <person name="Ferguson B K."/>
        </authorList>
    </citation>
    <scope>NUCLEOTIDE SEQUENCE [LARGE SCALE GENOMIC DNA]</scope>
</reference>
<protein>
    <submittedName>
        <fullName evidence="1">Uncharacterized protein</fullName>
    </submittedName>
</protein>
<dbReference type="AlphaFoldDB" id="A0A6H5GDP5"/>
<sequence length="144" mass="16705">MFQKPMISKTNVKIRSCGGYFTKAKGEAYLNCEWLRTRLVPFVHRSRFPWITSSHNFLWSRPSIWFFHGTRYGTLTDTNKHGISKYDQIVSQFYVQNMEVLCVIYAPLNTVHTKGTLAVTAVLIRQGFCPRPSHIRLTHPIVSK</sequence>